<organism evidence="3 4">
    <name type="scientific">Quercus suber</name>
    <name type="common">Cork oak</name>
    <dbReference type="NCBI Taxonomy" id="58331"/>
    <lineage>
        <taxon>Eukaryota</taxon>
        <taxon>Viridiplantae</taxon>
        <taxon>Streptophyta</taxon>
        <taxon>Embryophyta</taxon>
        <taxon>Tracheophyta</taxon>
        <taxon>Spermatophyta</taxon>
        <taxon>Magnoliopsida</taxon>
        <taxon>eudicotyledons</taxon>
        <taxon>Gunneridae</taxon>
        <taxon>Pentapetalae</taxon>
        <taxon>rosids</taxon>
        <taxon>fabids</taxon>
        <taxon>Fagales</taxon>
        <taxon>Fagaceae</taxon>
        <taxon>Quercus</taxon>
    </lineage>
</organism>
<evidence type="ECO:0000313" key="4">
    <source>
        <dbReference type="Proteomes" id="UP000237347"/>
    </source>
</evidence>
<keyword evidence="4" id="KW-1185">Reference proteome</keyword>
<dbReference type="PANTHER" id="PTHR48048">
    <property type="entry name" value="GLYCOSYLTRANSFERASE"/>
    <property type="match status" value="1"/>
</dbReference>
<keyword evidence="2" id="KW-0808">Transferase</keyword>
<gene>
    <name evidence="3" type="primary">UGT88A1_4</name>
    <name evidence="3" type="ORF">CFP56_040807</name>
</gene>
<dbReference type="GO" id="GO:0035251">
    <property type="term" value="F:UDP-glucosyltransferase activity"/>
    <property type="evidence" value="ECO:0007669"/>
    <property type="project" value="InterPro"/>
</dbReference>
<sequence>MGIFKIFRGNKKWDWKRSGTQNEGEAVPECLSWLDSQLSQSVVFLCFGSLGLFSIEQLKEIALGLKKSDQRFSWVVRNPPSEKHGLAVSA</sequence>
<dbReference type="Gene3D" id="3.40.50.2000">
    <property type="entry name" value="Glycogen Phosphorylase B"/>
    <property type="match status" value="1"/>
</dbReference>
<keyword evidence="2" id="KW-0328">Glycosyltransferase</keyword>
<dbReference type="AlphaFoldDB" id="A0AAW0LJR5"/>
<name>A0AAW0LJR5_QUESU</name>
<dbReference type="EMBL" id="PKMF04000082">
    <property type="protein sequence ID" value="KAK7851882.1"/>
    <property type="molecule type" value="Genomic_DNA"/>
</dbReference>
<comment type="similarity">
    <text evidence="1">Belongs to the UDP-glycosyltransferase family.</text>
</comment>
<evidence type="ECO:0000256" key="2">
    <source>
        <dbReference type="ARBA" id="ARBA00022676"/>
    </source>
</evidence>
<accession>A0AAW0LJR5</accession>
<comment type="caution">
    <text evidence="3">The sequence shown here is derived from an EMBL/GenBank/DDBJ whole genome shotgun (WGS) entry which is preliminary data.</text>
</comment>
<protein>
    <submittedName>
        <fullName evidence="3">Udp-glycosyltransferase 88a1</fullName>
    </submittedName>
</protein>
<dbReference type="SUPFAM" id="SSF53756">
    <property type="entry name" value="UDP-Glycosyltransferase/glycogen phosphorylase"/>
    <property type="match status" value="1"/>
</dbReference>
<dbReference type="Proteomes" id="UP000237347">
    <property type="component" value="Unassembled WGS sequence"/>
</dbReference>
<dbReference type="InterPro" id="IPR050481">
    <property type="entry name" value="UDP-glycosyltransf_plant"/>
</dbReference>
<reference evidence="3 4" key="1">
    <citation type="journal article" date="2018" name="Sci. Data">
        <title>The draft genome sequence of cork oak.</title>
        <authorList>
            <person name="Ramos A.M."/>
            <person name="Usie A."/>
            <person name="Barbosa P."/>
            <person name="Barros P.M."/>
            <person name="Capote T."/>
            <person name="Chaves I."/>
            <person name="Simoes F."/>
            <person name="Abreu I."/>
            <person name="Carrasquinho I."/>
            <person name="Faro C."/>
            <person name="Guimaraes J.B."/>
            <person name="Mendonca D."/>
            <person name="Nobrega F."/>
            <person name="Rodrigues L."/>
            <person name="Saibo N.J.M."/>
            <person name="Varela M.C."/>
            <person name="Egas C."/>
            <person name="Matos J."/>
            <person name="Miguel C.M."/>
            <person name="Oliveira M.M."/>
            <person name="Ricardo C.P."/>
            <person name="Goncalves S."/>
        </authorList>
    </citation>
    <scope>NUCLEOTIDE SEQUENCE [LARGE SCALE GENOMIC DNA]</scope>
    <source>
        <strain evidence="4">cv. HL8</strain>
    </source>
</reference>
<evidence type="ECO:0000313" key="3">
    <source>
        <dbReference type="EMBL" id="KAK7851882.1"/>
    </source>
</evidence>
<dbReference type="PANTHER" id="PTHR48048:SF30">
    <property type="entry name" value="GLYCOSYLTRANSFERASE"/>
    <property type="match status" value="1"/>
</dbReference>
<evidence type="ECO:0000256" key="1">
    <source>
        <dbReference type="ARBA" id="ARBA00009995"/>
    </source>
</evidence>
<proteinExistence type="inferred from homology"/>